<dbReference type="PANTHER" id="PTHR12526:SF600">
    <property type="entry name" value="GLYCOSYL TRANSFERASE GROUP 1"/>
    <property type="match status" value="1"/>
</dbReference>
<evidence type="ECO:0000313" key="1">
    <source>
        <dbReference type="EMBL" id="QDS96958.1"/>
    </source>
</evidence>
<name>A0A517MQ02_9BACT</name>
<sequence>MNVLIIIAMNYPGGSAAANRIQKIARGLARAGEKPMVLAARIAAHELETAIETEWQYDDYNIPYKHVVWPTTGSFLPYNARLILHLRPRFQNAIETLAEQTLPDAVIIYGHSGLISNPIRKFFQRREIPVVMDITEYHPTTIRRMLMTQSFDQWLCMKRLLPKLDGVIAISRWLEEFARRHKRPVLRIPALGEGLEEPLSSSAESEKFTMTYLGSMIERDLPHSLLDGVLAAASRGLELDLVIVGRLEATSAGRAARARIKGDPRLCKCVTVTGWLTDEEMRSRLRESDCFVLLRDDEIQTRACFPTRLPDYLQSAKPTILSAVGDVNLYFRHRQNAWLLKPGSGPGELADALIYLHEHPHEASEIGRAGFHTCLEELGYQQHGSRLSEFLTKLVV</sequence>
<dbReference type="SUPFAM" id="SSF53756">
    <property type="entry name" value="UDP-Glycosyltransferase/glycogen phosphorylase"/>
    <property type="match status" value="1"/>
</dbReference>
<protein>
    <submittedName>
        <fullName evidence="1">Glycosyl transferases group 1</fullName>
    </submittedName>
</protein>
<dbReference type="EMBL" id="CP036263">
    <property type="protein sequence ID" value="QDS96958.1"/>
    <property type="molecule type" value="Genomic_DNA"/>
</dbReference>
<gene>
    <name evidence="1" type="ORF">HG15A2_02170</name>
</gene>
<dbReference type="PANTHER" id="PTHR12526">
    <property type="entry name" value="GLYCOSYLTRANSFERASE"/>
    <property type="match status" value="1"/>
</dbReference>
<dbReference type="AlphaFoldDB" id="A0A517MQ02"/>
<dbReference type="KEGG" id="amob:HG15A2_02170"/>
<dbReference type="OrthoDB" id="7560678at2"/>
<proteinExistence type="predicted"/>
<dbReference type="Pfam" id="PF13692">
    <property type="entry name" value="Glyco_trans_1_4"/>
    <property type="match status" value="1"/>
</dbReference>
<accession>A0A517MQ02</accession>
<evidence type="ECO:0000313" key="2">
    <source>
        <dbReference type="Proteomes" id="UP000319852"/>
    </source>
</evidence>
<dbReference type="Gene3D" id="3.40.50.2000">
    <property type="entry name" value="Glycogen Phosphorylase B"/>
    <property type="match status" value="2"/>
</dbReference>
<organism evidence="1 2">
    <name type="scientific">Adhaeretor mobilis</name>
    <dbReference type="NCBI Taxonomy" id="1930276"/>
    <lineage>
        <taxon>Bacteria</taxon>
        <taxon>Pseudomonadati</taxon>
        <taxon>Planctomycetota</taxon>
        <taxon>Planctomycetia</taxon>
        <taxon>Pirellulales</taxon>
        <taxon>Lacipirellulaceae</taxon>
        <taxon>Adhaeretor</taxon>
    </lineage>
</organism>
<keyword evidence="2" id="KW-1185">Reference proteome</keyword>
<dbReference type="GO" id="GO:0016757">
    <property type="term" value="F:glycosyltransferase activity"/>
    <property type="evidence" value="ECO:0007669"/>
    <property type="project" value="TreeGrafter"/>
</dbReference>
<reference evidence="1 2" key="1">
    <citation type="submission" date="2019-02" db="EMBL/GenBank/DDBJ databases">
        <title>Deep-cultivation of Planctomycetes and their phenomic and genomic characterization uncovers novel biology.</title>
        <authorList>
            <person name="Wiegand S."/>
            <person name="Jogler M."/>
            <person name="Boedeker C."/>
            <person name="Pinto D."/>
            <person name="Vollmers J."/>
            <person name="Rivas-Marin E."/>
            <person name="Kohn T."/>
            <person name="Peeters S.H."/>
            <person name="Heuer A."/>
            <person name="Rast P."/>
            <person name="Oberbeckmann S."/>
            <person name="Bunk B."/>
            <person name="Jeske O."/>
            <person name="Meyerdierks A."/>
            <person name="Storesund J.E."/>
            <person name="Kallscheuer N."/>
            <person name="Luecker S."/>
            <person name="Lage O.M."/>
            <person name="Pohl T."/>
            <person name="Merkel B.J."/>
            <person name="Hornburger P."/>
            <person name="Mueller R.-W."/>
            <person name="Bruemmer F."/>
            <person name="Labrenz M."/>
            <person name="Spormann A.M."/>
            <person name="Op den Camp H."/>
            <person name="Overmann J."/>
            <person name="Amann R."/>
            <person name="Jetten M.S.M."/>
            <person name="Mascher T."/>
            <person name="Medema M.H."/>
            <person name="Devos D.P."/>
            <person name="Kaster A.-K."/>
            <person name="Ovreas L."/>
            <person name="Rohde M."/>
            <person name="Galperin M.Y."/>
            <person name="Jogler C."/>
        </authorList>
    </citation>
    <scope>NUCLEOTIDE SEQUENCE [LARGE SCALE GENOMIC DNA]</scope>
    <source>
        <strain evidence="1 2">HG15A2</strain>
    </source>
</reference>
<dbReference type="Proteomes" id="UP000319852">
    <property type="component" value="Chromosome"/>
</dbReference>
<keyword evidence="1" id="KW-0808">Transferase</keyword>